<sequence>MGVKIKRITKGYCYPSLTFLRQKSLSRRSFRSSNTLVYLELVPNAEESKEKVTGERRKCFACAAMETEVDDPVLCPSWLALTAGNNAMIERRIDMKAGREIRHLVVPKLA</sequence>
<name>A0ABD1XY59_9MARC</name>
<proteinExistence type="predicted"/>
<organism evidence="1 2">
    <name type="scientific">Riccia fluitans</name>
    <dbReference type="NCBI Taxonomy" id="41844"/>
    <lineage>
        <taxon>Eukaryota</taxon>
        <taxon>Viridiplantae</taxon>
        <taxon>Streptophyta</taxon>
        <taxon>Embryophyta</taxon>
        <taxon>Marchantiophyta</taxon>
        <taxon>Marchantiopsida</taxon>
        <taxon>Marchantiidae</taxon>
        <taxon>Marchantiales</taxon>
        <taxon>Ricciaceae</taxon>
        <taxon>Riccia</taxon>
    </lineage>
</organism>
<accession>A0ABD1XY59</accession>
<gene>
    <name evidence="1" type="ORF">R1flu_025587</name>
</gene>
<keyword evidence="2" id="KW-1185">Reference proteome</keyword>
<evidence type="ECO:0000313" key="2">
    <source>
        <dbReference type="Proteomes" id="UP001605036"/>
    </source>
</evidence>
<reference evidence="1 2" key="1">
    <citation type="submission" date="2024-09" db="EMBL/GenBank/DDBJ databases">
        <title>Chromosome-scale assembly of Riccia fluitans.</title>
        <authorList>
            <person name="Paukszto L."/>
            <person name="Sawicki J."/>
            <person name="Karawczyk K."/>
            <person name="Piernik-Szablinska J."/>
            <person name="Szczecinska M."/>
            <person name="Mazdziarz M."/>
        </authorList>
    </citation>
    <scope>NUCLEOTIDE SEQUENCE [LARGE SCALE GENOMIC DNA]</scope>
    <source>
        <strain evidence="1">Rf_01</strain>
        <tissue evidence="1">Aerial parts of the thallus</tissue>
    </source>
</reference>
<dbReference type="AlphaFoldDB" id="A0ABD1XY59"/>
<dbReference type="EMBL" id="JBHFFA010000007">
    <property type="protein sequence ID" value="KAL2613895.1"/>
    <property type="molecule type" value="Genomic_DNA"/>
</dbReference>
<protein>
    <submittedName>
        <fullName evidence="1">Uncharacterized protein</fullName>
    </submittedName>
</protein>
<evidence type="ECO:0000313" key="1">
    <source>
        <dbReference type="EMBL" id="KAL2613895.1"/>
    </source>
</evidence>
<dbReference type="Proteomes" id="UP001605036">
    <property type="component" value="Unassembled WGS sequence"/>
</dbReference>
<comment type="caution">
    <text evidence="1">The sequence shown here is derived from an EMBL/GenBank/DDBJ whole genome shotgun (WGS) entry which is preliminary data.</text>
</comment>